<evidence type="ECO:0000256" key="9">
    <source>
        <dbReference type="NCBIfam" id="TIGR00938"/>
    </source>
</evidence>
<dbReference type="GO" id="GO:0004413">
    <property type="term" value="F:homoserine kinase activity"/>
    <property type="evidence" value="ECO:0007669"/>
    <property type="project" value="UniProtKB-EC"/>
</dbReference>
<keyword evidence="12" id="KW-1185">Reference proteome</keyword>
<evidence type="ECO:0000256" key="8">
    <source>
        <dbReference type="HAMAP-Rule" id="MF_00301"/>
    </source>
</evidence>
<dbReference type="InterPro" id="IPR005280">
    <property type="entry name" value="Homoserine_kinase_II"/>
</dbReference>
<dbReference type="Proteomes" id="UP001162881">
    <property type="component" value="Unassembled WGS sequence"/>
</dbReference>
<dbReference type="NCBIfam" id="NF003558">
    <property type="entry name" value="PRK05231.1"/>
    <property type="match status" value="1"/>
</dbReference>
<dbReference type="CDD" id="cd05153">
    <property type="entry name" value="HomoserineK_II"/>
    <property type="match status" value="1"/>
</dbReference>
<feature type="domain" description="Aminoglycoside phosphotransferase" evidence="10">
    <location>
        <begin position="27"/>
        <end position="264"/>
    </location>
</feature>
<dbReference type="Gene3D" id="3.30.200.20">
    <property type="entry name" value="Phosphorylase Kinase, domain 1"/>
    <property type="match status" value="1"/>
</dbReference>
<gene>
    <name evidence="8 11" type="primary">thrB</name>
    <name evidence="11" type="ORF">MTR62_06425</name>
</gene>
<keyword evidence="2 8" id="KW-0808">Transferase</keyword>
<evidence type="ECO:0000256" key="2">
    <source>
        <dbReference type="ARBA" id="ARBA00022679"/>
    </source>
</evidence>
<reference evidence="11" key="1">
    <citation type="submission" date="2022-03" db="EMBL/GenBank/DDBJ databases">
        <title>Identification of a novel bacterium isolated from mangrove sediments.</title>
        <authorList>
            <person name="Pan X."/>
        </authorList>
    </citation>
    <scope>NUCLEOTIDE SEQUENCE</scope>
    <source>
        <strain evidence="11">B1949</strain>
    </source>
</reference>
<comment type="similarity">
    <text evidence="7 8">Belongs to the pseudomonas-type ThrB family.</text>
</comment>
<keyword evidence="3 8" id="KW-0791">Threonine biosynthesis</keyword>
<comment type="caution">
    <text evidence="11">The sequence shown here is derived from an EMBL/GenBank/DDBJ whole genome shotgun (WGS) entry which is preliminary data.</text>
</comment>
<evidence type="ECO:0000256" key="7">
    <source>
        <dbReference type="ARBA" id="ARBA00038240"/>
    </source>
</evidence>
<dbReference type="Pfam" id="PF01636">
    <property type="entry name" value="APH"/>
    <property type="match status" value="1"/>
</dbReference>
<sequence>MAVYTRIGAEDMAAIVAAFDVGTLLSAKGIAEGVSNSNWLLEAQREGEEPRRFILTMYEERTEVEDLPFFLDLLDYLSARKCPVPRTIHDREGASYRLHEGKALALIEFLPGVSVSEPTPGQAHSVGAALAKVHLATADFPQRRTNTMGLATWQRLLDACGTDGLTAIHPGLAATVARELDHITRHWPQGLPEGVVHADLFPDNVLMLGEEVTGLIDFYFAATDLLAYDIAVTHAAWCFSDDGTRFDARISRALLEGYESVRPLQAEERAALPLLARAAAVRFLSTRAYDWMNTPEDALVTPKDPLAFARRLEFYAASENQALFGEPA</sequence>
<keyword evidence="6 8" id="KW-0067">ATP-binding</keyword>
<evidence type="ECO:0000259" key="10">
    <source>
        <dbReference type="Pfam" id="PF01636"/>
    </source>
</evidence>
<dbReference type="EMBL" id="JALHLF010000015">
    <property type="protein sequence ID" value="MCJ2182337.1"/>
    <property type="molecule type" value="Genomic_DNA"/>
</dbReference>
<dbReference type="InterPro" id="IPR050249">
    <property type="entry name" value="Pseudomonas-type_ThrB"/>
</dbReference>
<evidence type="ECO:0000256" key="1">
    <source>
        <dbReference type="ARBA" id="ARBA00022605"/>
    </source>
</evidence>
<dbReference type="HAMAP" id="MF_00301">
    <property type="entry name" value="Homoser_kinase_2"/>
    <property type="match status" value="1"/>
</dbReference>
<evidence type="ECO:0000256" key="6">
    <source>
        <dbReference type="ARBA" id="ARBA00022840"/>
    </source>
</evidence>
<dbReference type="NCBIfam" id="TIGR00938">
    <property type="entry name" value="thrB_alt"/>
    <property type="match status" value="1"/>
</dbReference>
<evidence type="ECO:0000256" key="3">
    <source>
        <dbReference type="ARBA" id="ARBA00022697"/>
    </source>
</evidence>
<dbReference type="PANTHER" id="PTHR21064:SF6">
    <property type="entry name" value="AMINOGLYCOSIDE PHOSPHOTRANSFERASE DOMAIN-CONTAINING PROTEIN"/>
    <property type="match status" value="1"/>
</dbReference>
<keyword evidence="5 8" id="KW-0418">Kinase</keyword>
<organism evidence="11 12">
    <name type="scientific">Novosphingobium organovorum</name>
    <dbReference type="NCBI Taxonomy" id="2930092"/>
    <lineage>
        <taxon>Bacteria</taxon>
        <taxon>Pseudomonadati</taxon>
        <taxon>Pseudomonadota</taxon>
        <taxon>Alphaproteobacteria</taxon>
        <taxon>Sphingomonadales</taxon>
        <taxon>Sphingomonadaceae</taxon>
        <taxon>Novosphingobium</taxon>
    </lineage>
</organism>
<evidence type="ECO:0000256" key="4">
    <source>
        <dbReference type="ARBA" id="ARBA00022741"/>
    </source>
</evidence>
<dbReference type="SUPFAM" id="SSF56112">
    <property type="entry name" value="Protein kinase-like (PK-like)"/>
    <property type="match status" value="1"/>
</dbReference>
<evidence type="ECO:0000313" key="12">
    <source>
        <dbReference type="Proteomes" id="UP001162881"/>
    </source>
</evidence>
<dbReference type="InterPro" id="IPR011009">
    <property type="entry name" value="Kinase-like_dom_sf"/>
</dbReference>
<dbReference type="InterPro" id="IPR002575">
    <property type="entry name" value="Aminoglycoside_PTrfase"/>
</dbReference>
<evidence type="ECO:0000256" key="5">
    <source>
        <dbReference type="ARBA" id="ARBA00022777"/>
    </source>
</evidence>
<keyword evidence="1 8" id="KW-0028">Amino-acid biosynthesis</keyword>
<protein>
    <recommendedName>
        <fullName evidence="8 9">Homoserine kinase</fullName>
        <shortName evidence="8">HK</shortName>
        <shortName evidence="8">HSK</shortName>
        <ecNumber evidence="8 9">2.7.1.39</ecNumber>
    </recommendedName>
</protein>
<dbReference type="EC" id="2.7.1.39" evidence="8 9"/>
<dbReference type="Gene3D" id="3.90.1200.10">
    <property type="match status" value="1"/>
</dbReference>
<name>A0ABT0BB97_9SPHN</name>
<keyword evidence="4 8" id="KW-0547">Nucleotide-binding</keyword>
<proteinExistence type="inferred from homology"/>
<dbReference type="RefSeq" id="WP_244018168.1">
    <property type="nucleotide sequence ID" value="NZ_JALHLF010000015.1"/>
</dbReference>
<comment type="catalytic activity">
    <reaction evidence="8">
        <text>L-homoserine + ATP = O-phospho-L-homoserine + ADP + H(+)</text>
        <dbReference type="Rhea" id="RHEA:13985"/>
        <dbReference type="ChEBI" id="CHEBI:15378"/>
        <dbReference type="ChEBI" id="CHEBI:30616"/>
        <dbReference type="ChEBI" id="CHEBI:57476"/>
        <dbReference type="ChEBI" id="CHEBI:57590"/>
        <dbReference type="ChEBI" id="CHEBI:456216"/>
        <dbReference type="EC" id="2.7.1.39"/>
    </reaction>
</comment>
<accession>A0ABT0BB97</accession>
<comment type="pathway">
    <text evidence="8">Amino-acid biosynthesis; L-threonine biosynthesis; L-threonine from L-aspartate: step 4/5.</text>
</comment>
<evidence type="ECO:0000313" key="11">
    <source>
        <dbReference type="EMBL" id="MCJ2182337.1"/>
    </source>
</evidence>
<dbReference type="PANTHER" id="PTHR21064">
    <property type="entry name" value="AMINOGLYCOSIDE PHOSPHOTRANSFERASE DOMAIN-CONTAINING PROTEIN-RELATED"/>
    <property type="match status" value="1"/>
</dbReference>